<accession>A0AA41EQ57</accession>
<keyword evidence="1" id="KW-0812">Transmembrane</keyword>
<comment type="caution">
    <text evidence="2">The sequence shown here is derived from an EMBL/GenBank/DDBJ whole genome shotgun (WGS) entry which is preliminary data.</text>
</comment>
<proteinExistence type="predicted"/>
<evidence type="ECO:0000256" key="1">
    <source>
        <dbReference type="SAM" id="Phobius"/>
    </source>
</evidence>
<name>A0AA41EQ57_LEVBR</name>
<evidence type="ECO:0000313" key="3">
    <source>
        <dbReference type="Proteomes" id="UP000676478"/>
    </source>
</evidence>
<keyword evidence="1" id="KW-1133">Transmembrane helix</keyword>
<sequence length="202" mass="22064">MNTKTKSAITVSIVAVLIFVGSFFFIKTRVAVSQNRLAANITKAVENKDGKLFLKQFSKDNQNIKFSDIGAQSVVKDLHDNATDPTSEIGKIITDGRSVAGTKTDYSFTVETKKIMGLFTSYYLTTRKSPVQVSNYTGYGDDMTIKMTSGGKNQTVTRSQMSSGFFPGKYDFDISSGGEDDGSYWIRSAGDGETIDLTVTDD</sequence>
<dbReference type="Proteomes" id="UP000676478">
    <property type="component" value="Unassembled WGS sequence"/>
</dbReference>
<reference evidence="2" key="1">
    <citation type="submission" date="2020-12" db="EMBL/GenBank/DDBJ databases">
        <authorList>
            <person name="Mcmullen J.G."/>
        </authorList>
    </citation>
    <scope>NUCLEOTIDE SEQUENCE</scope>
    <source>
        <strain evidence="2">Dm-2019-70</strain>
    </source>
</reference>
<dbReference type="EMBL" id="JAERKF010000008">
    <property type="protein sequence ID" value="MBS1010756.1"/>
    <property type="molecule type" value="Genomic_DNA"/>
</dbReference>
<organism evidence="2 3">
    <name type="scientific">Levilactobacillus brevis</name>
    <name type="common">Lactobacillus brevis</name>
    <dbReference type="NCBI Taxonomy" id="1580"/>
    <lineage>
        <taxon>Bacteria</taxon>
        <taxon>Bacillati</taxon>
        <taxon>Bacillota</taxon>
        <taxon>Bacilli</taxon>
        <taxon>Lactobacillales</taxon>
        <taxon>Lactobacillaceae</taxon>
        <taxon>Levilactobacillus</taxon>
    </lineage>
</organism>
<reference evidence="2" key="2">
    <citation type="submission" date="2022-09" db="EMBL/GenBank/DDBJ databases">
        <title>Genome-inferred correspondence between phylogeny and metabolic traits in the wild Drosophila gut microbiome.</title>
        <authorList>
            <person name="Bueno E."/>
            <person name="Blow F."/>
            <person name="Douglas A.E."/>
        </authorList>
    </citation>
    <scope>NUCLEOTIDE SEQUENCE</scope>
    <source>
        <strain evidence="2">Dm-2019-70</strain>
    </source>
</reference>
<keyword evidence="1" id="KW-0472">Membrane</keyword>
<protein>
    <submittedName>
        <fullName evidence="2">Uncharacterized protein</fullName>
    </submittedName>
</protein>
<feature type="transmembrane region" description="Helical" evidence="1">
    <location>
        <begin position="7"/>
        <end position="26"/>
    </location>
</feature>
<dbReference type="RefSeq" id="WP_211756641.1">
    <property type="nucleotide sequence ID" value="NZ_JAERKF010000008.1"/>
</dbReference>
<evidence type="ECO:0000313" key="2">
    <source>
        <dbReference type="EMBL" id="MBS1010756.1"/>
    </source>
</evidence>
<gene>
    <name evidence="2" type="ORF">JK167_07950</name>
</gene>
<dbReference type="AlphaFoldDB" id="A0AA41EQ57"/>